<dbReference type="InterPro" id="IPR012338">
    <property type="entry name" value="Beta-lactam/transpept-like"/>
</dbReference>
<comment type="similarity">
    <text evidence="1">Belongs to the peptidase S13 family.</text>
</comment>
<evidence type="ECO:0000256" key="1">
    <source>
        <dbReference type="ARBA" id="ARBA00006096"/>
    </source>
</evidence>
<comment type="caution">
    <text evidence="4">The sequence shown here is derived from an EMBL/GenBank/DDBJ whole genome shotgun (WGS) entry which is preliminary data.</text>
</comment>
<dbReference type="EMBL" id="BJWH01000022">
    <property type="protein sequence ID" value="GEL99832.1"/>
    <property type="molecule type" value="Genomic_DNA"/>
</dbReference>
<evidence type="ECO:0000313" key="5">
    <source>
        <dbReference type="Proteomes" id="UP000321049"/>
    </source>
</evidence>
<evidence type="ECO:0000256" key="2">
    <source>
        <dbReference type="ARBA" id="ARBA00022801"/>
    </source>
</evidence>
<keyword evidence="2" id="KW-0378">Hydrolase</keyword>
<gene>
    <name evidence="4" type="ORF">CTE05_33790</name>
</gene>
<keyword evidence="4" id="KW-0645">Protease</keyword>
<proteinExistence type="inferred from homology"/>
<evidence type="ECO:0000256" key="3">
    <source>
        <dbReference type="SAM" id="SignalP"/>
    </source>
</evidence>
<dbReference type="NCBIfam" id="TIGR00666">
    <property type="entry name" value="PBP4"/>
    <property type="match status" value="1"/>
</dbReference>
<dbReference type="InterPro" id="IPR000667">
    <property type="entry name" value="Peptidase_S13"/>
</dbReference>
<dbReference type="Proteomes" id="UP000321049">
    <property type="component" value="Unassembled WGS sequence"/>
</dbReference>
<keyword evidence="5" id="KW-1185">Reference proteome</keyword>
<dbReference type="Gene3D" id="3.40.710.10">
    <property type="entry name" value="DD-peptidase/beta-lactamase superfamily"/>
    <property type="match status" value="2"/>
</dbReference>
<organism evidence="4 5">
    <name type="scientific">Cellulomonas terrae</name>
    <dbReference type="NCBI Taxonomy" id="311234"/>
    <lineage>
        <taxon>Bacteria</taxon>
        <taxon>Bacillati</taxon>
        <taxon>Actinomycetota</taxon>
        <taxon>Actinomycetes</taxon>
        <taxon>Micrococcales</taxon>
        <taxon>Cellulomonadaceae</taxon>
        <taxon>Cellulomonas</taxon>
    </lineage>
</organism>
<feature type="signal peptide" evidence="3">
    <location>
        <begin position="1"/>
        <end position="25"/>
    </location>
</feature>
<dbReference type="PANTHER" id="PTHR30023">
    <property type="entry name" value="D-ALANYL-D-ALANINE CARBOXYPEPTIDASE"/>
    <property type="match status" value="1"/>
</dbReference>
<accession>A0A511JP74</accession>
<reference evidence="4 5" key="1">
    <citation type="submission" date="2019-07" db="EMBL/GenBank/DDBJ databases">
        <title>Whole genome shotgun sequence of Cellulomonas terrae NBRC 100819.</title>
        <authorList>
            <person name="Hosoyama A."/>
            <person name="Uohara A."/>
            <person name="Ohji S."/>
            <person name="Ichikawa N."/>
        </authorList>
    </citation>
    <scope>NUCLEOTIDE SEQUENCE [LARGE SCALE GENOMIC DNA]</scope>
    <source>
        <strain evidence="4 5">NBRC 100819</strain>
    </source>
</reference>
<evidence type="ECO:0000313" key="4">
    <source>
        <dbReference type="EMBL" id="GEL99832.1"/>
    </source>
</evidence>
<dbReference type="PRINTS" id="PR00922">
    <property type="entry name" value="DADACBPTASE3"/>
</dbReference>
<dbReference type="GO" id="GO:0006508">
    <property type="term" value="P:proteolysis"/>
    <property type="evidence" value="ECO:0007669"/>
    <property type="project" value="InterPro"/>
</dbReference>
<keyword evidence="4" id="KW-0121">Carboxypeptidase</keyword>
<dbReference type="GO" id="GO:0004185">
    <property type="term" value="F:serine-type carboxypeptidase activity"/>
    <property type="evidence" value="ECO:0007669"/>
    <property type="project" value="InterPro"/>
</dbReference>
<name>A0A511JP74_9CELL</name>
<dbReference type="AlphaFoldDB" id="A0A511JP74"/>
<dbReference type="Pfam" id="PF02113">
    <property type="entry name" value="Peptidase_S13"/>
    <property type="match status" value="2"/>
</dbReference>
<dbReference type="SUPFAM" id="SSF56601">
    <property type="entry name" value="beta-lactamase/transpeptidase-like"/>
    <property type="match status" value="1"/>
</dbReference>
<protein>
    <submittedName>
        <fullName evidence="4">D-alanyl-D-alanine carboxypeptidase/D-alanyl-D-alanine-endopeptidase</fullName>
    </submittedName>
</protein>
<keyword evidence="3" id="KW-0732">Signal</keyword>
<dbReference type="GO" id="GO:0000270">
    <property type="term" value="P:peptidoglycan metabolic process"/>
    <property type="evidence" value="ECO:0007669"/>
    <property type="project" value="TreeGrafter"/>
</dbReference>
<sequence length="472" mass="46984">MTMTTAARVVGVSALVLVLAGGAYATADAYDVVPGMVTLAEVPPDPLPFPTAPGAVEPVDTVPALPNLDPQAPLPAAANVQALVDGLVKDPRMGASVGVVVADQLTGDVLGAHLPADGRTPASTAKLVTAVAALSTLGPDVTLPTSVVRGPGTSIVLVGGGDMMLAAGAGDPTAVVGHAGLADLAAQVAKELQLEGATTVSLGFDDSLFTGPTLSPTWNPADVAAGFVAPVTPLAVDTAKIKPGEYPPRYADPSLAAANTFAQRLAEVGITVDGNPRRAPRPEGGREIGVVQSATLDGIVHHFLDTSDNAITEVVSRLVAIDQGLPASFEGGTTAVLHAVSVAGVDTAGAHLSDASGLGAGSVLPPDLLLGLLRLATDPAHGVLRDVATGMPIAGLTGTLSDRYTQSPARGLVRAKTGSLPHVTSLAGTVLDVDGRQLVFVVLADATPDGGQWGPRAAIDSFVTALSGCGCG</sequence>
<dbReference type="PANTHER" id="PTHR30023:SF0">
    <property type="entry name" value="PENICILLIN-SENSITIVE CARBOXYPEPTIDASE A"/>
    <property type="match status" value="1"/>
</dbReference>
<feature type="chain" id="PRO_5021961026" evidence="3">
    <location>
        <begin position="26"/>
        <end position="472"/>
    </location>
</feature>